<dbReference type="AlphaFoldDB" id="A0A017T267"/>
<keyword evidence="7" id="KW-1185">Reference proteome</keyword>
<dbReference type="Pfam" id="PF03721">
    <property type="entry name" value="UDPG_MGDP_dh_N"/>
    <property type="match status" value="1"/>
</dbReference>
<dbReference type="GO" id="GO:0051287">
    <property type="term" value="F:NAD binding"/>
    <property type="evidence" value="ECO:0007669"/>
    <property type="project" value="InterPro"/>
</dbReference>
<dbReference type="Pfam" id="PF03720">
    <property type="entry name" value="UDPG_MGDP_dh_C"/>
    <property type="match status" value="1"/>
</dbReference>
<evidence type="ECO:0000313" key="7">
    <source>
        <dbReference type="Proteomes" id="UP000019678"/>
    </source>
</evidence>
<dbReference type="PIRSF" id="PIRSF500136">
    <property type="entry name" value="UDP_ManNAc_DH"/>
    <property type="match status" value="1"/>
</dbReference>
<feature type="transmembrane region" description="Helical" evidence="4">
    <location>
        <begin position="30"/>
        <end position="49"/>
    </location>
</feature>
<evidence type="ECO:0000256" key="4">
    <source>
        <dbReference type="SAM" id="Phobius"/>
    </source>
</evidence>
<dbReference type="STRING" id="1192034.CAP_6305"/>
<dbReference type="NCBIfam" id="TIGR03026">
    <property type="entry name" value="NDP-sugDHase"/>
    <property type="match status" value="1"/>
</dbReference>
<dbReference type="InterPro" id="IPR014027">
    <property type="entry name" value="UDP-Glc/GDP-Man_DH_C"/>
</dbReference>
<protein>
    <submittedName>
        <fullName evidence="6">UDP-glucose dehydrogenase</fullName>
    </submittedName>
</protein>
<dbReference type="SUPFAM" id="SSF52413">
    <property type="entry name" value="UDP-glucose/GDP-mannose dehydrogenase C-terminal domain"/>
    <property type="match status" value="1"/>
</dbReference>
<dbReference type="SUPFAM" id="SSF48179">
    <property type="entry name" value="6-phosphogluconate dehydrogenase C-terminal domain-like"/>
    <property type="match status" value="1"/>
</dbReference>
<gene>
    <name evidence="6" type="ORF">CAP_6305</name>
</gene>
<dbReference type="SMART" id="SM00984">
    <property type="entry name" value="UDPG_MGDP_dh_C"/>
    <property type="match status" value="1"/>
</dbReference>
<dbReference type="Gene3D" id="3.40.50.720">
    <property type="entry name" value="NAD(P)-binding Rossmann-like Domain"/>
    <property type="match status" value="2"/>
</dbReference>
<dbReference type="PIRSF" id="PIRSF000124">
    <property type="entry name" value="UDPglc_GDPman_dh"/>
    <property type="match status" value="1"/>
</dbReference>
<dbReference type="PANTHER" id="PTHR43491">
    <property type="entry name" value="UDP-N-ACETYL-D-MANNOSAMINE DEHYDROGENASE"/>
    <property type="match status" value="1"/>
</dbReference>
<dbReference type="InterPro" id="IPR001732">
    <property type="entry name" value="UDP-Glc/GDP-Man_DH_N"/>
</dbReference>
<dbReference type="InterPro" id="IPR017476">
    <property type="entry name" value="UDP-Glc/GDP-Man"/>
</dbReference>
<comment type="caution">
    <text evidence="6">The sequence shown here is derived from an EMBL/GenBank/DDBJ whole genome shotgun (WGS) entry which is preliminary data.</text>
</comment>
<comment type="similarity">
    <text evidence="3">Belongs to the UDP-glucose/GDP-mannose dehydrogenase family.</text>
</comment>
<proteinExistence type="inferred from homology"/>
<dbReference type="eggNOG" id="COG0677">
    <property type="taxonomic scope" value="Bacteria"/>
</dbReference>
<keyword evidence="1" id="KW-0560">Oxidoreductase</keyword>
<dbReference type="SUPFAM" id="SSF51735">
    <property type="entry name" value="NAD(P)-binding Rossmann-fold domains"/>
    <property type="match status" value="1"/>
</dbReference>
<accession>A0A017T267</accession>
<evidence type="ECO:0000256" key="1">
    <source>
        <dbReference type="ARBA" id="ARBA00023002"/>
    </source>
</evidence>
<organism evidence="6 7">
    <name type="scientific">Chondromyces apiculatus DSM 436</name>
    <dbReference type="NCBI Taxonomy" id="1192034"/>
    <lineage>
        <taxon>Bacteria</taxon>
        <taxon>Pseudomonadati</taxon>
        <taxon>Myxococcota</taxon>
        <taxon>Polyangia</taxon>
        <taxon>Polyangiales</taxon>
        <taxon>Polyangiaceae</taxon>
        <taxon>Chondromyces</taxon>
    </lineage>
</organism>
<dbReference type="Pfam" id="PF00984">
    <property type="entry name" value="UDPG_MGDP_dh"/>
    <property type="match status" value="1"/>
</dbReference>
<evidence type="ECO:0000256" key="2">
    <source>
        <dbReference type="ARBA" id="ARBA00023027"/>
    </source>
</evidence>
<feature type="domain" description="UDP-glucose/GDP-mannose dehydrogenase C-terminal" evidence="5">
    <location>
        <begin position="345"/>
        <end position="445"/>
    </location>
</feature>
<dbReference type="PANTHER" id="PTHR43491:SF1">
    <property type="entry name" value="UDP-N-ACETYL-D-MANNOSAMINE DEHYDROGENASE"/>
    <property type="match status" value="1"/>
</dbReference>
<reference evidence="6 7" key="1">
    <citation type="submission" date="2013-05" db="EMBL/GenBank/DDBJ databases">
        <title>Genome assembly of Chondromyces apiculatus DSM 436.</title>
        <authorList>
            <person name="Sharma G."/>
            <person name="Khatri I."/>
            <person name="Kaur C."/>
            <person name="Mayilraj S."/>
            <person name="Subramanian S."/>
        </authorList>
    </citation>
    <scope>NUCLEOTIDE SEQUENCE [LARGE SCALE GENOMIC DNA]</scope>
    <source>
        <strain evidence="6 7">DSM 436</strain>
    </source>
</reference>
<dbReference type="InterPro" id="IPR036220">
    <property type="entry name" value="UDP-Glc/GDP-Man_DH_C_sf"/>
</dbReference>
<dbReference type="InterPro" id="IPR008927">
    <property type="entry name" value="6-PGluconate_DH-like_C_sf"/>
</dbReference>
<name>A0A017T267_9BACT</name>
<evidence type="ECO:0000256" key="3">
    <source>
        <dbReference type="PIRNR" id="PIRNR000124"/>
    </source>
</evidence>
<dbReference type="GO" id="GO:0016616">
    <property type="term" value="F:oxidoreductase activity, acting on the CH-OH group of donors, NAD or NADP as acceptor"/>
    <property type="evidence" value="ECO:0007669"/>
    <property type="project" value="InterPro"/>
</dbReference>
<keyword evidence="2" id="KW-0520">NAD</keyword>
<keyword evidence="4" id="KW-0812">Transmembrane</keyword>
<evidence type="ECO:0000259" key="5">
    <source>
        <dbReference type="SMART" id="SM00984"/>
    </source>
</evidence>
<sequence length="453" mass="49450">MLASFTERIEMSESQTVVDNLLGKITSQGALVGIIGLGYVGLPLALAFIEKGFRVLGFDVDPSKVDALAAGESYIKHLDPARVAAAAKTGRFIATTDFGRLDEPDAILICVPTPLTPQREPDMSYVEGSTQKISARLRKGQLVVLESTTYPGTTDELVCGILEKSGLKSGEDFFLAFSPEREDPGNRDFGTTTIPKVVGGVDAHSLTLAKALYDQAIARTIPVSSARAAEASKLTENIFRAVNIALVNELKVVYDRMGIDVWEVLDAASTKPFGFMRFNPGPGWGGHCIPLDPFYLSWKAREYGASTAFIELAGEVNVEMPHYVVNKLQLALNERGKPVKGMKVLVLGIAYKKDIDDPRESPAFEVFELIRQLGASISYHDPHIPRSPPMRSWPHLKVMESLPLTAETLAAHDAVVIVTDHSVVDYDLVLEHAQLIVDTRGIYRKAHPKVVKA</sequence>
<keyword evidence="4" id="KW-0472">Membrane</keyword>
<dbReference type="GO" id="GO:0000271">
    <property type="term" value="P:polysaccharide biosynthetic process"/>
    <property type="evidence" value="ECO:0007669"/>
    <property type="project" value="InterPro"/>
</dbReference>
<keyword evidence="4" id="KW-1133">Transmembrane helix</keyword>
<dbReference type="InterPro" id="IPR014026">
    <property type="entry name" value="UDP-Glc/GDP-Man_DH_dimer"/>
</dbReference>
<dbReference type="EMBL" id="ASRX01000052">
    <property type="protein sequence ID" value="EYF03042.1"/>
    <property type="molecule type" value="Genomic_DNA"/>
</dbReference>
<evidence type="ECO:0000313" key="6">
    <source>
        <dbReference type="EMBL" id="EYF03042.1"/>
    </source>
</evidence>
<dbReference type="InterPro" id="IPR036291">
    <property type="entry name" value="NAD(P)-bd_dom_sf"/>
</dbReference>
<dbReference type="InterPro" id="IPR028359">
    <property type="entry name" value="UDP_ManNAc/GlcNAc_DH"/>
</dbReference>
<dbReference type="GO" id="GO:0016628">
    <property type="term" value="F:oxidoreductase activity, acting on the CH-CH group of donors, NAD or NADP as acceptor"/>
    <property type="evidence" value="ECO:0007669"/>
    <property type="project" value="InterPro"/>
</dbReference>
<dbReference type="Proteomes" id="UP000019678">
    <property type="component" value="Unassembled WGS sequence"/>
</dbReference>